<dbReference type="InterPro" id="IPR010998">
    <property type="entry name" value="Integrase_recombinase_N"/>
</dbReference>
<proteinExistence type="predicted"/>
<keyword evidence="5" id="KW-1185">Reference proteome</keyword>
<dbReference type="Gene3D" id="1.10.150.130">
    <property type="match status" value="1"/>
</dbReference>
<evidence type="ECO:0000313" key="5">
    <source>
        <dbReference type="Proteomes" id="UP001549167"/>
    </source>
</evidence>
<dbReference type="InterPro" id="IPR004107">
    <property type="entry name" value="Integrase_SAM-like_N"/>
</dbReference>
<evidence type="ECO:0000256" key="2">
    <source>
        <dbReference type="PROSITE-ProRule" id="PRU01248"/>
    </source>
</evidence>
<dbReference type="InterPro" id="IPR044068">
    <property type="entry name" value="CB"/>
</dbReference>
<dbReference type="PROSITE" id="PS51900">
    <property type="entry name" value="CB"/>
    <property type="match status" value="1"/>
</dbReference>
<protein>
    <submittedName>
        <fullName evidence="4">Integrase/recombinase XerD</fullName>
    </submittedName>
</protein>
<name>A0ABV2L0J9_9BACI</name>
<keyword evidence="1 2" id="KW-0238">DNA-binding</keyword>
<dbReference type="SUPFAM" id="SSF56349">
    <property type="entry name" value="DNA breaking-rejoining enzymes"/>
    <property type="match status" value="1"/>
</dbReference>
<accession>A0ABV2L0J9</accession>
<dbReference type="InterPro" id="IPR011010">
    <property type="entry name" value="DNA_brk_join_enz"/>
</dbReference>
<dbReference type="Pfam" id="PF02899">
    <property type="entry name" value="Phage_int_SAM_1"/>
    <property type="match status" value="1"/>
</dbReference>
<organism evidence="4 5">
    <name type="scientific">Alkalibacillus flavidus</name>
    <dbReference type="NCBI Taxonomy" id="546021"/>
    <lineage>
        <taxon>Bacteria</taxon>
        <taxon>Bacillati</taxon>
        <taxon>Bacillota</taxon>
        <taxon>Bacilli</taxon>
        <taxon>Bacillales</taxon>
        <taxon>Bacillaceae</taxon>
        <taxon>Alkalibacillus</taxon>
    </lineage>
</organism>
<evidence type="ECO:0000313" key="4">
    <source>
        <dbReference type="EMBL" id="MET3684325.1"/>
    </source>
</evidence>
<gene>
    <name evidence="4" type="ORF">ABID56_002451</name>
</gene>
<comment type="caution">
    <text evidence="4">The sequence shown here is derived from an EMBL/GenBank/DDBJ whole genome shotgun (WGS) entry which is preliminary data.</text>
</comment>
<dbReference type="Proteomes" id="UP001549167">
    <property type="component" value="Unassembled WGS sequence"/>
</dbReference>
<dbReference type="EMBL" id="JBEPMX010000015">
    <property type="protein sequence ID" value="MET3684325.1"/>
    <property type="molecule type" value="Genomic_DNA"/>
</dbReference>
<evidence type="ECO:0000259" key="3">
    <source>
        <dbReference type="PROSITE" id="PS51900"/>
    </source>
</evidence>
<evidence type="ECO:0000256" key="1">
    <source>
        <dbReference type="ARBA" id="ARBA00023125"/>
    </source>
</evidence>
<reference evidence="4 5" key="1">
    <citation type="submission" date="2024-06" db="EMBL/GenBank/DDBJ databases">
        <title>Genomic Encyclopedia of Type Strains, Phase IV (KMG-IV): sequencing the most valuable type-strain genomes for metagenomic binning, comparative biology and taxonomic classification.</title>
        <authorList>
            <person name="Goeker M."/>
        </authorList>
    </citation>
    <scope>NUCLEOTIDE SEQUENCE [LARGE SCALE GENOMIC DNA]</scope>
    <source>
        <strain evidence="4 5">DSM 23520</strain>
    </source>
</reference>
<dbReference type="RefSeq" id="WP_354221569.1">
    <property type="nucleotide sequence ID" value="NZ_JBEPMX010000015.1"/>
</dbReference>
<feature type="domain" description="Core-binding (CB)" evidence="3">
    <location>
        <begin position="1"/>
        <end position="99"/>
    </location>
</feature>
<sequence>MKRLLLSLDHFMLQCDAKNLSPKTLKSYDQSLKLFLHYVHHEHEINEVDKIKTFHIRSYIKYLKERGKYNTITSNEKYLEKTYQDRRQDIGESVKNDNV</sequence>